<dbReference type="OrthoDB" id="416553at2759"/>
<dbReference type="GeneID" id="25907184"/>
<accession>A0A0L0FYD3</accession>
<dbReference type="STRING" id="667725.A0A0L0FYD3"/>
<evidence type="ECO:0000313" key="4">
    <source>
        <dbReference type="Proteomes" id="UP000054560"/>
    </source>
</evidence>
<dbReference type="eggNOG" id="KOG2655">
    <property type="taxonomic scope" value="Eukaryota"/>
</dbReference>
<dbReference type="Pfam" id="PF00735">
    <property type="entry name" value="Septin"/>
    <property type="match status" value="1"/>
</dbReference>
<keyword evidence="1" id="KW-0175">Coiled coil</keyword>
<gene>
    <name evidence="3" type="ORF">SARC_06680</name>
</gene>
<evidence type="ECO:0000256" key="1">
    <source>
        <dbReference type="SAM" id="Coils"/>
    </source>
</evidence>
<dbReference type="InterPro" id="IPR027417">
    <property type="entry name" value="P-loop_NTPase"/>
</dbReference>
<dbReference type="PROSITE" id="PS51719">
    <property type="entry name" value="G_SEPTIN"/>
    <property type="match status" value="1"/>
</dbReference>
<keyword evidence="4" id="KW-1185">Reference proteome</keyword>
<reference evidence="3 4" key="1">
    <citation type="submission" date="2011-02" db="EMBL/GenBank/DDBJ databases">
        <title>The Genome Sequence of Sphaeroforma arctica JP610.</title>
        <authorList>
            <consortium name="The Broad Institute Genome Sequencing Platform"/>
            <person name="Russ C."/>
            <person name="Cuomo C."/>
            <person name="Young S.K."/>
            <person name="Zeng Q."/>
            <person name="Gargeya S."/>
            <person name="Alvarado L."/>
            <person name="Berlin A."/>
            <person name="Chapman S.B."/>
            <person name="Chen Z."/>
            <person name="Freedman E."/>
            <person name="Gellesch M."/>
            <person name="Goldberg J."/>
            <person name="Griggs A."/>
            <person name="Gujja S."/>
            <person name="Heilman E."/>
            <person name="Heiman D."/>
            <person name="Howarth C."/>
            <person name="Mehta T."/>
            <person name="Neiman D."/>
            <person name="Pearson M."/>
            <person name="Roberts A."/>
            <person name="Saif S."/>
            <person name="Shea T."/>
            <person name="Shenoy N."/>
            <person name="Sisk P."/>
            <person name="Stolte C."/>
            <person name="Sykes S."/>
            <person name="White J."/>
            <person name="Yandava C."/>
            <person name="Burger G."/>
            <person name="Gray M.W."/>
            <person name="Holland P.W.H."/>
            <person name="King N."/>
            <person name="Lang F.B.F."/>
            <person name="Roger A.J."/>
            <person name="Ruiz-Trillo I."/>
            <person name="Haas B."/>
            <person name="Nusbaum C."/>
            <person name="Birren B."/>
        </authorList>
    </citation>
    <scope>NUCLEOTIDE SEQUENCE [LARGE SCALE GENOMIC DNA]</scope>
    <source>
        <strain evidence="3 4">JP610</strain>
    </source>
</reference>
<protein>
    <recommendedName>
        <fullName evidence="2">Septin-type G domain-containing protein</fullName>
    </recommendedName>
</protein>
<dbReference type="PANTHER" id="PTHR18884">
    <property type="entry name" value="SEPTIN"/>
    <property type="match status" value="1"/>
</dbReference>
<evidence type="ECO:0000313" key="3">
    <source>
        <dbReference type="EMBL" id="KNC80978.1"/>
    </source>
</evidence>
<dbReference type="EMBL" id="KQ242083">
    <property type="protein sequence ID" value="KNC80978.1"/>
    <property type="molecule type" value="Genomic_DNA"/>
</dbReference>
<evidence type="ECO:0000259" key="2">
    <source>
        <dbReference type="PROSITE" id="PS51719"/>
    </source>
</evidence>
<dbReference type="Gene3D" id="3.40.50.300">
    <property type="entry name" value="P-loop containing nucleotide triphosphate hydrolases"/>
    <property type="match status" value="1"/>
</dbReference>
<feature type="coiled-coil region" evidence="1">
    <location>
        <begin position="165"/>
        <end position="218"/>
    </location>
</feature>
<dbReference type="RefSeq" id="XP_014154880.1">
    <property type="nucleotide sequence ID" value="XM_014299405.1"/>
</dbReference>
<dbReference type="Proteomes" id="UP000054560">
    <property type="component" value="Unassembled WGS sequence"/>
</dbReference>
<sequence>MVQPDPHGLQRIDLEFLLKMHKIVNVVIGIAKADTLTAGEISAVKAAISADIQRHDIELYTPEADFDTNMEIDTQTATDGQTSSVFSVFSSTKRVKVDGNLMLGREYPWGSITITNEKISDFTKLRNMLVCSHMLDLIDRTNLLYEQFRTDELLKLGLTNTTSLMNEFKIKDDKLQEQLKAIEDMSQKLICKVENDAAAQYEDAYKLYEDNQRDLLARLTKEKEKMQAYEVLTKAPMRVARTG</sequence>
<feature type="domain" description="Septin-type G" evidence="2">
    <location>
        <begin position="1"/>
        <end position="155"/>
    </location>
</feature>
<name>A0A0L0FYD3_9EUKA</name>
<dbReference type="InterPro" id="IPR030379">
    <property type="entry name" value="G_SEPTIN_dom"/>
</dbReference>
<dbReference type="GO" id="GO:0005525">
    <property type="term" value="F:GTP binding"/>
    <property type="evidence" value="ECO:0007669"/>
    <property type="project" value="InterPro"/>
</dbReference>
<dbReference type="AlphaFoldDB" id="A0A0L0FYD3"/>
<organism evidence="3 4">
    <name type="scientific">Sphaeroforma arctica JP610</name>
    <dbReference type="NCBI Taxonomy" id="667725"/>
    <lineage>
        <taxon>Eukaryota</taxon>
        <taxon>Ichthyosporea</taxon>
        <taxon>Ichthyophonida</taxon>
        <taxon>Sphaeroforma</taxon>
    </lineage>
</organism>
<proteinExistence type="predicted"/>